<protein>
    <recommendedName>
        <fullName evidence="3">Abi family protein</fullName>
    </recommendedName>
</protein>
<sequence>MGDLKEQQPSMTIKEQINNLQEIGLIINDVEYAEKILNDISYFRLIKAYSLNFKVKNSNYSKAVTFEHLVELYLFI</sequence>
<dbReference type="InterPro" id="IPR011664">
    <property type="entry name" value="Abi_system_AbiD/AbiF-like"/>
</dbReference>
<reference evidence="1 2" key="1">
    <citation type="submission" date="2020-11" db="EMBL/GenBank/DDBJ databases">
        <title>Draft genome sequencing of a Lachnospiraceae strain isolated from anoxic soil subjected to BSD treatment.</title>
        <authorList>
            <person name="Uek A."/>
            <person name="Tonouchi A."/>
        </authorList>
    </citation>
    <scope>NUCLEOTIDE SEQUENCE [LARGE SCALE GENOMIC DNA]</scope>
    <source>
        <strain evidence="1 2">TB5</strain>
    </source>
</reference>
<dbReference type="Pfam" id="PF07751">
    <property type="entry name" value="Abi_2"/>
    <property type="match status" value="1"/>
</dbReference>
<evidence type="ECO:0008006" key="3">
    <source>
        <dbReference type="Google" id="ProtNLM"/>
    </source>
</evidence>
<dbReference type="Proteomes" id="UP000595897">
    <property type="component" value="Chromosome"/>
</dbReference>
<dbReference type="AlphaFoldDB" id="A0A7R7EHE5"/>
<keyword evidence="2" id="KW-1185">Reference proteome</keyword>
<dbReference type="EMBL" id="AP024169">
    <property type="protein sequence ID" value="BCN28770.1"/>
    <property type="molecule type" value="Genomic_DNA"/>
</dbReference>
<evidence type="ECO:0000313" key="1">
    <source>
        <dbReference type="EMBL" id="BCN28770.1"/>
    </source>
</evidence>
<proteinExistence type="predicted"/>
<gene>
    <name evidence="1" type="ORF">bsdtb5_00650</name>
</gene>
<name>A0A7R7EHE5_9FIRM</name>
<dbReference type="RefSeq" id="WP_271714080.1">
    <property type="nucleotide sequence ID" value="NZ_AP024169.1"/>
</dbReference>
<evidence type="ECO:0000313" key="2">
    <source>
        <dbReference type="Proteomes" id="UP000595897"/>
    </source>
</evidence>
<organism evidence="1 2">
    <name type="scientific">Anaeromicropila herbilytica</name>
    <dbReference type="NCBI Taxonomy" id="2785025"/>
    <lineage>
        <taxon>Bacteria</taxon>
        <taxon>Bacillati</taxon>
        <taxon>Bacillota</taxon>
        <taxon>Clostridia</taxon>
        <taxon>Lachnospirales</taxon>
        <taxon>Lachnospiraceae</taxon>
        <taxon>Anaeromicropila</taxon>
    </lineage>
</organism>
<accession>A0A7R7EHE5</accession>
<dbReference type="KEGG" id="ahb:bsdtb5_00650"/>